<feature type="compositionally biased region" description="Basic and acidic residues" evidence="1">
    <location>
        <begin position="1"/>
        <end position="56"/>
    </location>
</feature>
<sequence>MEKPSDVEEVHCKAEDEEGKVSGEHGKVEGEHNKMEGEDGKVKGELGKVDGVHAEADGVDGEVEASDGVDGEVEASDDEVEMTEGQVEELEDEFQRVYTTIEDLFQKIDAATNLGAGHSRISARARLSTSFGLCQLMKLMTVLTNTTRDTDTAATPVRKKFQLQCIYLNQKRHQDGATLPSPERNVCRPYPIKTVAFDGSASSLNLLHTRK</sequence>
<accession>A0AAD8RUN7</accession>
<evidence type="ECO:0000313" key="3">
    <source>
        <dbReference type="Proteomes" id="UP001231189"/>
    </source>
</evidence>
<name>A0AAD8RUN7_LOLMU</name>
<dbReference type="Proteomes" id="UP001231189">
    <property type="component" value="Unassembled WGS sequence"/>
</dbReference>
<dbReference type="AlphaFoldDB" id="A0AAD8RUN7"/>
<dbReference type="EMBL" id="JAUUTY010000005">
    <property type="protein sequence ID" value="KAK1631237.1"/>
    <property type="molecule type" value="Genomic_DNA"/>
</dbReference>
<gene>
    <name evidence="2" type="ORF">QYE76_005552</name>
</gene>
<evidence type="ECO:0000313" key="2">
    <source>
        <dbReference type="EMBL" id="KAK1631237.1"/>
    </source>
</evidence>
<feature type="region of interest" description="Disordered" evidence="1">
    <location>
        <begin position="1"/>
        <end position="86"/>
    </location>
</feature>
<proteinExistence type="predicted"/>
<organism evidence="2 3">
    <name type="scientific">Lolium multiflorum</name>
    <name type="common">Italian ryegrass</name>
    <name type="synonym">Lolium perenne subsp. multiflorum</name>
    <dbReference type="NCBI Taxonomy" id="4521"/>
    <lineage>
        <taxon>Eukaryota</taxon>
        <taxon>Viridiplantae</taxon>
        <taxon>Streptophyta</taxon>
        <taxon>Embryophyta</taxon>
        <taxon>Tracheophyta</taxon>
        <taxon>Spermatophyta</taxon>
        <taxon>Magnoliopsida</taxon>
        <taxon>Liliopsida</taxon>
        <taxon>Poales</taxon>
        <taxon>Poaceae</taxon>
        <taxon>BOP clade</taxon>
        <taxon>Pooideae</taxon>
        <taxon>Poodae</taxon>
        <taxon>Poeae</taxon>
        <taxon>Poeae Chloroplast Group 2 (Poeae type)</taxon>
        <taxon>Loliodinae</taxon>
        <taxon>Loliinae</taxon>
        <taxon>Lolium</taxon>
    </lineage>
</organism>
<feature type="compositionally biased region" description="Acidic residues" evidence="1">
    <location>
        <begin position="57"/>
        <end position="86"/>
    </location>
</feature>
<protein>
    <submittedName>
        <fullName evidence="2">Uncharacterized protein</fullName>
    </submittedName>
</protein>
<keyword evidence="3" id="KW-1185">Reference proteome</keyword>
<evidence type="ECO:0000256" key="1">
    <source>
        <dbReference type="SAM" id="MobiDB-lite"/>
    </source>
</evidence>
<comment type="caution">
    <text evidence="2">The sequence shown here is derived from an EMBL/GenBank/DDBJ whole genome shotgun (WGS) entry which is preliminary data.</text>
</comment>
<reference evidence="2" key="1">
    <citation type="submission" date="2023-07" db="EMBL/GenBank/DDBJ databases">
        <title>A chromosome-level genome assembly of Lolium multiflorum.</title>
        <authorList>
            <person name="Chen Y."/>
            <person name="Copetti D."/>
            <person name="Kolliker R."/>
            <person name="Studer B."/>
        </authorList>
    </citation>
    <scope>NUCLEOTIDE SEQUENCE</scope>
    <source>
        <strain evidence="2">02402/16</strain>
        <tissue evidence="2">Leaf</tissue>
    </source>
</reference>